<organism evidence="3 4">
    <name type="scientific">Embleya hyalina</name>
    <dbReference type="NCBI Taxonomy" id="516124"/>
    <lineage>
        <taxon>Bacteria</taxon>
        <taxon>Bacillati</taxon>
        <taxon>Actinomycetota</taxon>
        <taxon>Actinomycetes</taxon>
        <taxon>Kitasatosporales</taxon>
        <taxon>Streptomycetaceae</taxon>
        <taxon>Embleya</taxon>
    </lineage>
</organism>
<evidence type="ECO:0000256" key="1">
    <source>
        <dbReference type="SAM" id="MobiDB-lite"/>
    </source>
</evidence>
<dbReference type="AlphaFoldDB" id="A0A401YSX0"/>
<dbReference type="Pfam" id="PF14065">
    <property type="entry name" value="Pvc16_N"/>
    <property type="match status" value="1"/>
</dbReference>
<dbReference type="RefSeq" id="WP_126639684.1">
    <property type="nucleotide sequence ID" value="NZ_BIFH01000025.1"/>
</dbReference>
<feature type="domain" description="Pvc16 N-terminal" evidence="2">
    <location>
        <begin position="4"/>
        <end position="179"/>
    </location>
</feature>
<dbReference type="OrthoDB" id="5514409at2"/>
<comment type="caution">
    <text evidence="3">The sequence shown here is derived from an EMBL/GenBank/DDBJ whole genome shotgun (WGS) entry which is preliminary data.</text>
</comment>
<gene>
    <name evidence="3" type="ORF">EHYA_05414</name>
</gene>
<reference evidence="3 4" key="1">
    <citation type="submission" date="2018-12" db="EMBL/GenBank/DDBJ databases">
        <title>Draft genome sequence of Embleya hyalina NBRC 13850T.</title>
        <authorList>
            <person name="Komaki H."/>
            <person name="Hosoyama A."/>
            <person name="Kimura A."/>
            <person name="Ichikawa N."/>
            <person name="Tamura T."/>
        </authorList>
    </citation>
    <scope>NUCLEOTIDE SEQUENCE [LARGE SCALE GENOMIC DNA]</scope>
    <source>
        <strain evidence="3 4">NBRC 13850</strain>
    </source>
</reference>
<proteinExistence type="predicted"/>
<protein>
    <recommendedName>
        <fullName evidence="2">Pvc16 N-terminal domain-containing protein</fullName>
    </recommendedName>
</protein>
<sequence>MIHEVDEALRLLLADAGLSDNGVDLVFDAPTSDWAARRNAPTISVFLYDIREDVGRRRTGATEEHDDDGVVVAWRALPRWFELTYLITAWTNRPQDEHRLLSEVLRCLIRSDVLPARLHTGSLAELGLAVDIEAAGPGGGGPSASDLWSALGGELKASIDLRVRAPLAGDRTAAGPPVTDGLVVRTVPDSAPARDTGATAPEPGRRLRYPDTTGPDAADFASPRDRPLPAARRRRTGGRGGIAHDPG</sequence>
<evidence type="ECO:0000259" key="2">
    <source>
        <dbReference type="Pfam" id="PF14065"/>
    </source>
</evidence>
<evidence type="ECO:0000313" key="4">
    <source>
        <dbReference type="Proteomes" id="UP000286931"/>
    </source>
</evidence>
<name>A0A401YSX0_9ACTN</name>
<dbReference type="Proteomes" id="UP000286931">
    <property type="component" value="Unassembled WGS sequence"/>
</dbReference>
<accession>A0A401YSX0</accession>
<dbReference type="InterPro" id="IPR025351">
    <property type="entry name" value="Pvc16_N"/>
</dbReference>
<evidence type="ECO:0000313" key="3">
    <source>
        <dbReference type="EMBL" id="GCD97718.1"/>
    </source>
</evidence>
<feature type="region of interest" description="Disordered" evidence="1">
    <location>
        <begin position="169"/>
        <end position="247"/>
    </location>
</feature>
<dbReference type="EMBL" id="BIFH01000025">
    <property type="protein sequence ID" value="GCD97718.1"/>
    <property type="molecule type" value="Genomic_DNA"/>
</dbReference>
<keyword evidence="4" id="KW-1185">Reference proteome</keyword>